<dbReference type="SUPFAM" id="SSF48056">
    <property type="entry name" value="Di-copper centre-containing domain"/>
    <property type="match status" value="1"/>
</dbReference>
<keyword evidence="8" id="KW-1185">Reference proteome</keyword>
<dbReference type="InterPro" id="IPR002227">
    <property type="entry name" value="Tyrosinase_Cu-bd"/>
</dbReference>
<evidence type="ECO:0000256" key="2">
    <source>
        <dbReference type="ARBA" id="ARBA00022723"/>
    </source>
</evidence>
<evidence type="ECO:0000256" key="4">
    <source>
        <dbReference type="SAM" id="MobiDB-lite"/>
    </source>
</evidence>
<feature type="domain" description="Tyrosinase copper-binding" evidence="5">
    <location>
        <begin position="164"/>
        <end position="181"/>
    </location>
</feature>
<dbReference type="GeneID" id="60552219"/>
<evidence type="ECO:0000313" key="7">
    <source>
        <dbReference type="EMBL" id="AIO68484.1"/>
    </source>
</evidence>
<dbReference type="PRINTS" id="PR00092">
    <property type="entry name" value="TYROSINASE"/>
</dbReference>
<evidence type="ECO:0000313" key="8">
    <source>
        <dbReference type="Proteomes" id="UP000029424"/>
    </source>
</evidence>
<feature type="region of interest" description="Disordered" evidence="4">
    <location>
        <begin position="362"/>
        <end position="401"/>
    </location>
</feature>
<gene>
    <name evidence="7" type="primary">melC2</name>
    <name evidence="7" type="ORF">DM82_4935</name>
</gene>
<feature type="compositionally biased region" description="Pro residues" evidence="4">
    <location>
        <begin position="371"/>
        <end position="387"/>
    </location>
</feature>
<sequence length="426" mass="46665">MKVEINLDAADPQGRSFIGWAPVKSTARLSSDGAPPAPIDITLRNGGKVNGGRVVFDTKRSDAGTDELHLSLPADGSEVEFWVAGEFQHPSTDLDDAAIEAVSPAGLVVGQRDLMVRIRKNAVKLAPAERDRFLVALGKLNDAGAGPFQSFRDTHVRPSQDEAHGYPGFPPWHRAYLLDLERSLQAIDPAVALPYWRFDEPAPGLFAPEFLGMPSANPAQGDIIQFPHGHPLEFWKTDPTHDPIERRPRYDIAVAPPQTINGQPSVIDQAATLALGGLYPNFRRLEGAPHGSAHTSFDGPISSVPTAAKDPLFFLLHANVDRLWAFWQWLNRRTDPSDPATYALTGPVRKPNNIGHRLNDTMWPWNGSTKPPRPTYAPPRGPFPPSPITSRPGGQPTVKDMIDYQGVHGTEPLGFDYDDVPFELNP</sequence>
<protein>
    <submittedName>
        <fullName evidence="7">Tyrosinase domain protein</fullName>
        <ecNumber evidence="7">1.14.18.1</ecNumber>
    </submittedName>
</protein>
<dbReference type="PANTHER" id="PTHR11474:SF126">
    <property type="entry name" value="TYROSINASE-LIKE PROTEIN TYR-1-RELATED"/>
    <property type="match status" value="1"/>
</dbReference>
<evidence type="ECO:0000259" key="6">
    <source>
        <dbReference type="PROSITE" id="PS00498"/>
    </source>
</evidence>
<dbReference type="AlphaFoldDB" id="A0AAI8BAJ9"/>
<dbReference type="PROSITE" id="PS00498">
    <property type="entry name" value="TYROSINASE_2"/>
    <property type="match status" value="1"/>
</dbReference>
<dbReference type="Proteomes" id="UP000029424">
    <property type="component" value="Chromosome 2"/>
</dbReference>
<dbReference type="GO" id="GO:0004503">
    <property type="term" value="F:tyrosinase activity"/>
    <property type="evidence" value="ECO:0007669"/>
    <property type="project" value="UniProtKB-EC"/>
</dbReference>
<evidence type="ECO:0000256" key="1">
    <source>
        <dbReference type="ARBA" id="ARBA00009928"/>
    </source>
</evidence>
<dbReference type="InterPro" id="IPR008922">
    <property type="entry name" value="Di-copper_centre_dom_sf"/>
</dbReference>
<keyword evidence="7" id="KW-0560">Oxidoreductase</keyword>
<dbReference type="GO" id="GO:0046872">
    <property type="term" value="F:metal ion binding"/>
    <property type="evidence" value="ECO:0007669"/>
    <property type="project" value="UniProtKB-KW"/>
</dbReference>
<dbReference type="EC" id="1.14.18.1" evidence="7"/>
<accession>A0AAI8BAJ9</accession>
<reference evidence="7 8" key="1">
    <citation type="submission" date="2014-06" db="EMBL/GenBank/DDBJ databases">
        <authorList>
            <person name="Bishop-Lilly K.A."/>
            <person name="Broomall S.M."/>
            <person name="Chain P.S."/>
            <person name="Chertkov O."/>
            <person name="Coyne S.R."/>
            <person name="Daligault H.E."/>
            <person name="Davenport K.W."/>
            <person name="Erkkila T."/>
            <person name="Frey K.G."/>
            <person name="Gibbons H.S."/>
            <person name="Gu W."/>
            <person name="Jaissle J."/>
            <person name="Johnson S.L."/>
            <person name="Koroleva G.I."/>
            <person name="Ladner J.T."/>
            <person name="Lo C.-C."/>
            <person name="Minogue T.D."/>
            <person name="Munk C."/>
            <person name="Palacios G.F."/>
            <person name="Redden C.L."/>
            <person name="Rosenzweig C.N."/>
            <person name="Scholz M.B."/>
            <person name="Teshima H."/>
            <person name="Xu Y."/>
        </authorList>
    </citation>
    <scope>NUCLEOTIDE SEQUENCE [LARGE SCALE GENOMIC DNA]</scope>
    <source>
        <strain evidence="7 8">EO147</strain>
    </source>
</reference>
<dbReference type="Pfam" id="PF00264">
    <property type="entry name" value="Tyrosinase"/>
    <property type="match status" value="1"/>
</dbReference>
<dbReference type="Gene3D" id="1.10.1280.10">
    <property type="entry name" value="Di-copper center containing domain from catechol oxidase"/>
    <property type="match status" value="1"/>
</dbReference>
<dbReference type="EMBL" id="CP008727">
    <property type="protein sequence ID" value="AIO68484.1"/>
    <property type="molecule type" value="Genomic_DNA"/>
</dbReference>
<comment type="similarity">
    <text evidence="1">Belongs to the tyrosinase family.</text>
</comment>
<organism evidence="7 8">
    <name type="scientific">Burkholderia oklahomensis</name>
    <dbReference type="NCBI Taxonomy" id="342113"/>
    <lineage>
        <taxon>Bacteria</taxon>
        <taxon>Pseudomonadati</taxon>
        <taxon>Pseudomonadota</taxon>
        <taxon>Betaproteobacteria</taxon>
        <taxon>Burkholderiales</taxon>
        <taxon>Burkholderiaceae</taxon>
        <taxon>Burkholderia</taxon>
        <taxon>pseudomallei group</taxon>
    </lineage>
</organism>
<keyword evidence="3" id="KW-0186">Copper</keyword>
<keyword evidence="2" id="KW-0479">Metal-binding</keyword>
<dbReference type="PANTHER" id="PTHR11474">
    <property type="entry name" value="TYROSINASE FAMILY MEMBER"/>
    <property type="match status" value="1"/>
</dbReference>
<dbReference type="RefSeq" id="WP_041282003.1">
    <property type="nucleotide sequence ID" value="NZ_CADEQG010000003.1"/>
</dbReference>
<proteinExistence type="inferred from homology"/>
<dbReference type="InterPro" id="IPR050316">
    <property type="entry name" value="Tyrosinase/Hemocyanin"/>
</dbReference>
<evidence type="ECO:0000256" key="3">
    <source>
        <dbReference type="ARBA" id="ARBA00023008"/>
    </source>
</evidence>
<dbReference type="KEGG" id="bok:DM82_4935"/>
<evidence type="ECO:0000259" key="5">
    <source>
        <dbReference type="PROSITE" id="PS00497"/>
    </source>
</evidence>
<name>A0AAI8BAJ9_9BURK</name>
<feature type="domain" description="Tyrosinase copper-binding" evidence="6">
    <location>
        <begin position="310"/>
        <end position="321"/>
    </location>
</feature>
<dbReference type="PROSITE" id="PS00497">
    <property type="entry name" value="TYROSINASE_1"/>
    <property type="match status" value="1"/>
</dbReference>